<evidence type="ECO:0000313" key="2">
    <source>
        <dbReference type="EMBL" id="EFD87545.1"/>
    </source>
</evidence>
<feature type="transmembrane region" description="Helical" evidence="1">
    <location>
        <begin position="18"/>
        <end position="37"/>
    </location>
</feature>
<name>D3LC07_OENOE</name>
<dbReference type="AlphaFoldDB" id="D3LC07"/>
<gene>
    <name evidence="2" type="ORF">AWRIB429_1887</name>
</gene>
<dbReference type="Proteomes" id="UP000003075">
    <property type="component" value="Unassembled WGS sequence"/>
</dbReference>
<keyword evidence="1" id="KW-0472">Membrane</keyword>
<keyword evidence="1" id="KW-1133">Transmembrane helix</keyword>
<evidence type="ECO:0000313" key="3">
    <source>
        <dbReference type="Proteomes" id="UP000003075"/>
    </source>
</evidence>
<reference evidence="2 3" key="1">
    <citation type="journal article" date="2010" name="Appl. Microbiol. Biotechnol.">
        <title>Genotypic diversity in Oenococcus oeni by high-density microarray comparative genome hybridization and whole genome sequencing.</title>
        <authorList>
            <person name="Borneman A.R."/>
            <person name="Bartowsky E.J."/>
            <person name="McCarthy J."/>
            <person name="Chambers P.J."/>
        </authorList>
    </citation>
    <scope>NUCLEOTIDE SEQUENCE [LARGE SCALE GENOMIC DNA]</scope>
    <source>
        <strain evidence="2 3">AWRIB429</strain>
    </source>
</reference>
<keyword evidence="1" id="KW-0812">Transmembrane</keyword>
<sequence length="41" mass="4308">MVGPIVTSVLVIAGGYNLVFPTAIAFAIVACIFIQLIRSTK</sequence>
<accession>D3LC07</accession>
<organism evidence="2 3">
    <name type="scientific">Oenococcus oeni AWRIB429</name>
    <dbReference type="NCBI Taxonomy" id="655225"/>
    <lineage>
        <taxon>Bacteria</taxon>
        <taxon>Bacillati</taxon>
        <taxon>Bacillota</taxon>
        <taxon>Bacilli</taxon>
        <taxon>Lactobacillales</taxon>
        <taxon>Lactobacillaceae</taxon>
        <taxon>Oenococcus</taxon>
    </lineage>
</organism>
<dbReference type="EMBL" id="ACSE01000032">
    <property type="protein sequence ID" value="EFD87545.1"/>
    <property type="molecule type" value="Genomic_DNA"/>
</dbReference>
<protein>
    <recommendedName>
        <fullName evidence="4">Major facilitator superfamily (MFS) profile domain-containing protein</fullName>
    </recommendedName>
</protein>
<comment type="caution">
    <text evidence="2">The sequence shown here is derived from an EMBL/GenBank/DDBJ whole genome shotgun (WGS) entry which is preliminary data.</text>
</comment>
<proteinExistence type="predicted"/>
<evidence type="ECO:0000256" key="1">
    <source>
        <dbReference type="SAM" id="Phobius"/>
    </source>
</evidence>
<evidence type="ECO:0008006" key="4">
    <source>
        <dbReference type="Google" id="ProtNLM"/>
    </source>
</evidence>